<dbReference type="PANTHER" id="PTHR12526:SF510">
    <property type="entry name" value="D-INOSITOL 3-PHOSPHATE GLYCOSYLTRANSFERASE"/>
    <property type="match status" value="1"/>
</dbReference>
<sequence length="392" mass="44666">MYPWLILKRKLEGIAIFPFALLGRLIARFRPLRGEYDIFFFFPFYHVGGAEKVHSEIAKLFPEKRVVIFFTKKSVNDAMLPQFTAPNITVHNIGAYTDNKWLYFLNLIWRGRAAAYIRRQRATPVVFNGQCNFAYKLSPHLRPEVRQIELIHAFTGFSYIRLPFLPFYAATVMISRESIQRHLDLYKRWKVPAHFEQRIHLIMNGIPLPEATGHSLPRELSLLYVGRGTSEKRPHLVAEIARAAGLPAAFLGPVEDAIPAGLRPSVHFYGEQTDAAAIDRIYRQHRVITITSEREGFPMVIMEAMARGLAVLATDVGDIPYHVKSGENGFLLNHQQPEAAIVQEAAQCLAYWKQHPGQLDAIAAANIRYAREHFGMEAFAQAYRSLLLKDKA</sequence>
<dbReference type="Gene3D" id="3.40.50.2000">
    <property type="entry name" value="Glycogen Phosphorylase B"/>
    <property type="match status" value="2"/>
</dbReference>
<dbReference type="PANTHER" id="PTHR12526">
    <property type="entry name" value="GLYCOSYLTRANSFERASE"/>
    <property type="match status" value="1"/>
</dbReference>
<dbReference type="AlphaFoldDB" id="A0A3N4PU64"/>
<dbReference type="SUPFAM" id="SSF53756">
    <property type="entry name" value="UDP-Glycosyltransferase/glycogen phosphorylase"/>
    <property type="match status" value="1"/>
</dbReference>
<reference evidence="3 4" key="1">
    <citation type="submission" date="2018-11" db="EMBL/GenBank/DDBJ databases">
        <title>Chitinophaga lutea sp.nov., isolate from arsenic contaminated soil.</title>
        <authorList>
            <person name="Zong Y."/>
        </authorList>
    </citation>
    <scope>NUCLEOTIDE SEQUENCE [LARGE SCALE GENOMIC DNA]</scope>
    <source>
        <strain evidence="3 4">ZY74</strain>
    </source>
</reference>
<evidence type="ECO:0000256" key="1">
    <source>
        <dbReference type="ARBA" id="ARBA00022676"/>
    </source>
</evidence>
<evidence type="ECO:0000313" key="3">
    <source>
        <dbReference type="EMBL" id="RPE08571.1"/>
    </source>
</evidence>
<keyword evidence="2 3" id="KW-0808">Transferase</keyword>
<dbReference type="GO" id="GO:0016757">
    <property type="term" value="F:glycosyltransferase activity"/>
    <property type="evidence" value="ECO:0007669"/>
    <property type="project" value="UniProtKB-KW"/>
</dbReference>
<keyword evidence="1" id="KW-0328">Glycosyltransferase</keyword>
<dbReference type="OrthoDB" id="9811239at2"/>
<evidence type="ECO:0000313" key="4">
    <source>
        <dbReference type="Proteomes" id="UP000278351"/>
    </source>
</evidence>
<organism evidence="3 4">
    <name type="scientific">Chitinophaga lutea</name>
    <dbReference type="NCBI Taxonomy" id="2488634"/>
    <lineage>
        <taxon>Bacteria</taxon>
        <taxon>Pseudomonadati</taxon>
        <taxon>Bacteroidota</taxon>
        <taxon>Chitinophagia</taxon>
        <taxon>Chitinophagales</taxon>
        <taxon>Chitinophagaceae</taxon>
        <taxon>Chitinophaga</taxon>
    </lineage>
</organism>
<dbReference type="Proteomes" id="UP000278351">
    <property type="component" value="Unassembled WGS sequence"/>
</dbReference>
<dbReference type="CDD" id="cd03801">
    <property type="entry name" value="GT4_PimA-like"/>
    <property type="match status" value="1"/>
</dbReference>
<dbReference type="RefSeq" id="WP_123847573.1">
    <property type="nucleotide sequence ID" value="NZ_RPDH01000002.1"/>
</dbReference>
<proteinExistence type="predicted"/>
<protein>
    <submittedName>
        <fullName evidence="3">Glycosyltransferase</fullName>
    </submittedName>
</protein>
<accession>A0A3N4PU64</accession>
<evidence type="ECO:0000256" key="2">
    <source>
        <dbReference type="ARBA" id="ARBA00022679"/>
    </source>
</evidence>
<dbReference type="EMBL" id="RPDH01000002">
    <property type="protein sequence ID" value="RPE08571.1"/>
    <property type="molecule type" value="Genomic_DNA"/>
</dbReference>
<comment type="caution">
    <text evidence="3">The sequence shown here is derived from an EMBL/GenBank/DDBJ whole genome shotgun (WGS) entry which is preliminary data.</text>
</comment>
<dbReference type="Pfam" id="PF13692">
    <property type="entry name" value="Glyco_trans_1_4"/>
    <property type="match status" value="1"/>
</dbReference>
<name>A0A3N4PU64_9BACT</name>
<keyword evidence="4" id="KW-1185">Reference proteome</keyword>
<gene>
    <name evidence="3" type="ORF">EGT74_16145</name>
</gene>